<feature type="region of interest" description="Disordered" evidence="1">
    <location>
        <begin position="27"/>
        <end position="81"/>
    </location>
</feature>
<keyword evidence="3" id="KW-1185">Reference proteome</keyword>
<reference evidence="2" key="1">
    <citation type="submission" date="2022-08" db="EMBL/GenBank/DDBJ databases">
        <title>A Global Phylogenomic Analysis of the Shiitake Genus Lentinula.</title>
        <authorList>
            <consortium name="DOE Joint Genome Institute"/>
            <person name="Sierra-Patev S."/>
            <person name="Min B."/>
            <person name="Naranjo-Ortiz M."/>
            <person name="Looney B."/>
            <person name="Konkel Z."/>
            <person name="Slot J.C."/>
            <person name="Sakamoto Y."/>
            <person name="Steenwyk J.L."/>
            <person name="Rokas A."/>
            <person name="Carro J."/>
            <person name="Camarero S."/>
            <person name="Ferreira P."/>
            <person name="Molpeceres G."/>
            <person name="Ruiz-Duenas F.J."/>
            <person name="Serrano A."/>
            <person name="Henrissat B."/>
            <person name="Drula E."/>
            <person name="Hughes K.W."/>
            <person name="Mata J.L."/>
            <person name="Ishikawa N.K."/>
            <person name="Vargas-Isla R."/>
            <person name="Ushijima S."/>
            <person name="Smith C.A."/>
            <person name="Ahrendt S."/>
            <person name="Andreopoulos W."/>
            <person name="He G."/>
            <person name="Labutti K."/>
            <person name="Lipzen A."/>
            <person name="Ng V."/>
            <person name="Riley R."/>
            <person name="Sandor L."/>
            <person name="Barry K."/>
            <person name="Martinez A.T."/>
            <person name="Xiao Y."/>
            <person name="Gibbons J.G."/>
            <person name="Terashima K."/>
            <person name="Grigoriev I.V."/>
            <person name="Hibbett D.S."/>
        </authorList>
    </citation>
    <scope>NUCLEOTIDE SEQUENCE</scope>
    <source>
        <strain evidence="2">JLM2183</strain>
    </source>
</reference>
<feature type="region of interest" description="Disordered" evidence="1">
    <location>
        <begin position="240"/>
        <end position="259"/>
    </location>
</feature>
<protein>
    <submittedName>
        <fullName evidence="2">Uncharacterized protein</fullName>
    </submittedName>
</protein>
<name>A0A9W8ZT46_9AGAR</name>
<dbReference type="OrthoDB" id="2635882at2759"/>
<dbReference type="AlphaFoldDB" id="A0A9W8ZT46"/>
<evidence type="ECO:0000313" key="3">
    <source>
        <dbReference type="Proteomes" id="UP001150266"/>
    </source>
</evidence>
<dbReference type="Proteomes" id="UP001150266">
    <property type="component" value="Unassembled WGS sequence"/>
</dbReference>
<gene>
    <name evidence="2" type="ORF">J3R30DRAFT_2283329</name>
</gene>
<accession>A0A9W8ZT46</accession>
<feature type="compositionally biased region" description="Low complexity" evidence="1">
    <location>
        <begin position="37"/>
        <end position="53"/>
    </location>
</feature>
<evidence type="ECO:0000256" key="1">
    <source>
        <dbReference type="SAM" id="MobiDB-lite"/>
    </source>
</evidence>
<proteinExistence type="predicted"/>
<sequence length="298" mass="33557">MQTPTRERVGGYSDFFSSGFRAIPSKITASRPRHSSIHSLPSIPSDLIRSMSSSRRRSVDGGNKSRPPPLQSLKGKANSQLTISTPLANEKRKKRSSFIEFSTRLFDKKTSGVSEEQSFVEFDDTQRRLRPRSHHSLSDWSKLGMSVPVVNTHVSSIPTFYPDSNEIDPFNSSPEAKSFFIDLSDSSSLTSPSSPRRPRYQSFMSFSGSSLSSLTSFTRRERPTSIHSLSAVDPISWTSTRTKHPLSRSPSNHPSNFDKADFSFQEESSVSESPYEIDDRNLANIDWREFHIQLLDNV</sequence>
<organism evidence="2 3">
    <name type="scientific">Lentinula aciculospora</name>
    <dbReference type="NCBI Taxonomy" id="153920"/>
    <lineage>
        <taxon>Eukaryota</taxon>
        <taxon>Fungi</taxon>
        <taxon>Dikarya</taxon>
        <taxon>Basidiomycota</taxon>
        <taxon>Agaricomycotina</taxon>
        <taxon>Agaricomycetes</taxon>
        <taxon>Agaricomycetidae</taxon>
        <taxon>Agaricales</taxon>
        <taxon>Marasmiineae</taxon>
        <taxon>Omphalotaceae</taxon>
        <taxon>Lentinula</taxon>
    </lineage>
</organism>
<evidence type="ECO:0000313" key="2">
    <source>
        <dbReference type="EMBL" id="KAJ4466272.1"/>
    </source>
</evidence>
<comment type="caution">
    <text evidence="2">The sequence shown here is derived from an EMBL/GenBank/DDBJ whole genome shotgun (WGS) entry which is preliminary data.</text>
</comment>
<dbReference type="EMBL" id="JAOTPV010000055">
    <property type="protein sequence ID" value="KAJ4466272.1"/>
    <property type="molecule type" value="Genomic_DNA"/>
</dbReference>